<dbReference type="EC" id="2.7.11.1" evidence="3"/>
<keyword evidence="12" id="KW-0793">Thylakoid</keyword>
<feature type="transmembrane region" description="Helical" evidence="17">
    <location>
        <begin position="305"/>
        <end position="328"/>
    </location>
</feature>
<evidence type="ECO:0000256" key="16">
    <source>
        <dbReference type="SAM" id="MobiDB-lite"/>
    </source>
</evidence>
<organism evidence="19 20">
    <name type="scientific">Vitis vinifera</name>
    <name type="common">Grape</name>
    <dbReference type="NCBI Taxonomy" id="29760"/>
    <lineage>
        <taxon>Eukaryota</taxon>
        <taxon>Viridiplantae</taxon>
        <taxon>Streptophyta</taxon>
        <taxon>Embryophyta</taxon>
        <taxon>Tracheophyta</taxon>
        <taxon>Spermatophyta</taxon>
        <taxon>Magnoliopsida</taxon>
        <taxon>eudicotyledons</taxon>
        <taxon>Gunneridae</taxon>
        <taxon>Pentapetalae</taxon>
        <taxon>rosids</taxon>
        <taxon>Vitales</taxon>
        <taxon>Vitaceae</taxon>
        <taxon>Viteae</taxon>
        <taxon>Vitis</taxon>
    </lineage>
</organism>
<dbReference type="InterPro" id="IPR008271">
    <property type="entry name" value="Ser/Thr_kinase_AS"/>
</dbReference>
<evidence type="ECO:0000256" key="1">
    <source>
        <dbReference type="ARBA" id="ARBA00004651"/>
    </source>
</evidence>
<keyword evidence="17" id="KW-0472">Membrane</keyword>
<feature type="compositionally biased region" description="Polar residues" evidence="16">
    <location>
        <begin position="489"/>
        <end position="511"/>
    </location>
</feature>
<keyword evidence="4" id="KW-0723">Serine/threonine-protein kinase</keyword>
<evidence type="ECO:0000256" key="9">
    <source>
        <dbReference type="ARBA" id="ARBA00022777"/>
    </source>
</evidence>
<keyword evidence="17" id="KW-0812">Transmembrane</keyword>
<dbReference type="GO" id="GO:0015079">
    <property type="term" value="F:potassium ion transmembrane transporter activity"/>
    <property type="evidence" value="ECO:0007669"/>
    <property type="project" value="InterPro"/>
</dbReference>
<evidence type="ECO:0000259" key="18">
    <source>
        <dbReference type="PROSITE" id="PS50011"/>
    </source>
</evidence>
<dbReference type="PROSITE" id="PS00108">
    <property type="entry name" value="PROTEIN_KINASE_ST"/>
    <property type="match status" value="1"/>
</dbReference>
<comment type="catalytic activity">
    <reaction evidence="14">
        <text>L-threonyl-[protein] + ATP = O-phospho-L-threonyl-[protein] + ADP + H(+)</text>
        <dbReference type="Rhea" id="RHEA:46608"/>
        <dbReference type="Rhea" id="RHEA-COMP:11060"/>
        <dbReference type="Rhea" id="RHEA-COMP:11605"/>
        <dbReference type="ChEBI" id="CHEBI:15378"/>
        <dbReference type="ChEBI" id="CHEBI:30013"/>
        <dbReference type="ChEBI" id="CHEBI:30616"/>
        <dbReference type="ChEBI" id="CHEBI:61977"/>
        <dbReference type="ChEBI" id="CHEBI:456216"/>
        <dbReference type="EC" id="2.7.11.1"/>
    </reaction>
</comment>
<keyword evidence="10" id="KW-0067">ATP-binding</keyword>
<feature type="transmembrane region" description="Helical" evidence="17">
    <location>
        <begin position="362"/>
        <end position="382"/>
    </location>
</feature>
<dbReference type="EMBL" id="QGNW01001323">
    <property type="protein sequence ID" value="RVW45624.1"/>
    <property type="molecule type" value="Genomic_DNA"/>
</dbReference>
<comment type="catalytic activity">
    <reaction evidence="15">
        <text>L-seryl-[protein] + ATP = O-phospho-L-seryl-[protein] + ADP + H(+)</text>
        <dbReference type="Rhea" id="RHEA:17989"/>
        <dbReference type="Rhea" id="RHEA-COMP:9863"/>
        <dbReference type="Rhea" id="RHEA-COMP:11604"/>
        <dbReference type="ChEBI" id="CHEBI:15378"/>
        <dbReference type="ChEBI" id="CHEBI:29999"/>
        <dbReference type="ChEBI" id="CHEBI:30616"/>
        <dbReference type="ChEBI" id="CHEBI:83421"/>
        <dbReference type="ChEBI" id="CHEBI:456216"/>
        <dbReference type="EC" id="2.7.11.1"/>
    </reaction>
</comment>
<protein>
    <recommendedName>
        <fullName evidence="3">non-specific serine/threonine protein kinase</fullName>
        <ecNumber evidence="3">2.7.11.1</ecNumber>
    </recommendedName>
</protein>
<keyword evidence="8" id="KW-0547">Nucleotide-binding</keyword>
<evidence type="ECO:0000256" key="13">
    <source>
        <dbReference type="ARBA" id="ARBA00046272"/>
    </source>
</evidence>
<feature type="transmembrane region" description="Helical" evidence="17">
    <location>
        <begin position="184"/>
        <end position="204"/>
    </location>
</feature>
<comment type="subcellular location">
    <subcellularLocation>
        <location evidence="1">Cell membrane</location>
        <topology evidence="1">Multi-pass membrane protein</topology>
    </subcellularLocation>
    <subcellularLocation>
        <location evidence="13">Plastid</location>
        <location evidence="13">Chloroplast thylakoid</location>
    </subcellularLocation>
</comment>
<feature type="transmembrane region" description="Helical" evidence="17">
    <location>
        <begin position="335"/>
        <end position="356"/>
    </location>
</feature>
<dbReference type="InterPro" id="IPR011009">
    <property type="entry name" value="Kinase-like_dom_sf"/>
</dbReference>
<accession>A0A438ED65</accession>
<keyword evidence="6" id="KW-0934">Plastid</keyword>
<evidence type="ECO:0000256" key="12">
    <source>
        <dbReference type="ARBA" id="ARBA00023078"/>
    </source>
</evidence>
<dbReference type="GO" id="GO:0004674">
    <property type="term" value="F:protein serine/threonine kinase activity"/>
    <property type="evidence" value="ECO:0007669"/>
    <property type="project" value="UniProtKB-KW"/>
</dbReference>
<keyword evidence="5" id="KW-0150">Chloroplast</keyword>
<evidence type="ECO:0000256" key="5">
    <source>
        <dbReference type="ARBA" id="ARBA00022528"/>
    </source>
</evidence>
<dbReference type="Proteomes" id="UP000288805">
    <property type="component" value="Unassembled WGS sequence"/>
</dbReference>
<feature type="region of interest" description="Disordered" evidence="16">
    <location>
        <begin position="483"/>
        <end position="511"/>
    </location>
</feature>
<evidence type="ECO:0000256" key="3">
    <source>
        <dbReference type="ARBA" id="ARBA00012513"/>
    </source>
</evidence>
<dbReference type="PANTHER" id="PTHR30540">
    <property type="entry name" value="OSMOTIC STRESS POTASSIUM TRANSPORTER"/>
    <property type="match status" value="1"/>
</dbReference>
<dbReference type="Gene3D" id="1.10.510.10">
    <property type="entry name" value="Transferase(Phosphotransferase) domain 1"/>
    <property type="match status" value="1"/>
</dbReference>
<keyword evidence="17" id="KW-1133">Transmembrane helix</keyword>
<dbReference type="PANTHER" id="PTHR30540:SF94">
    <property type="entry name" value="POTASSIUM TRANSPORTER 5"/>
    <property type="match status" value="1"/>
</dbReference>
<dbReference type="InterPro" id="IPR053951">
    <property type="entry name" value="K_trans_N"/>
</dbReference>
<dbReference type="InterPro" id="IPR003855">
    <property type="entry name" value="K+_transporter"/>
</dbReference>
<reference evidence="19 20" key="1">
    <citation type="journal article" date="2018" name="PLoS Genet.">
        <title>Population sequencing reveals clonal diversity and ancestral inbreeding in the grapevine cultivar Chardonnay.</title>
        <authorList>
            <person name="Roach M.J."/>
            <person name="Johnson D.L."/>
            <person name="Bohlmann J."/>
            <person name="van Vuuren H.J."/>
            <person name="Jones S.J."/>
            <person name="Pretorius I.S."/>
            <person name="Schmidt S.A."/>
            <person name="Borneman A.R."/>
        </authorList>
    </citation>
    <scope>NUCLEOTIDE SEQUENCE [LARGE SCALE GENOMIC DNA]</scope>
    <source>
        <strain evidence="20">cv. Chardonnay</strain>
        <tissue evidence="19">Leaf</tissue>
    </source>
</reference>
<feature type="domain" description="Protein kinase" evidence="18">
    <location>
        <begin position="708"/>
        <end position="1054"/>
    </location>
</feature>
<dbReference type="GO" id="GO:0005524">
    <property type="term" value="F:ATP binding"/>
    <property type="evidence" value="ECO:0007669"/>
    <property type="project" value="UniProtKB-KW"/>
</dbReference>
<proteinExistence type="inferred from homology"/>
<evidence type="ECO:0000256" key="2">
    <source>
        <dbReference type="ARBA" id="ARBA00008440"/>
    </source>
</evidence>
<evidence type="ECO:0000313" key="20">
    <source>
        <dbReference type="Proteomes" id="UP000288805"/>
    </source>
</evidence>
<evidence type="ECO:0000313" key="19">
    <source>
        <dbReference type="EMBL" id="RVW45624.1"/>
    </source>
</evidence>
<evidence type="ECO:0000256" key="4">
    <source>
        <dbReference type="ARBA" id="ARBA00022527"/>
    </source>
</evidence>
<comment type="caution">
    <text evidence="19">The sequence shown here is derived from an EMBL/GenBank/DDBJ whole genome shotgun (WGS) entry which is preliminary data.</text>
</comment>
<keyword evidence="9 19" id="KW-0418">Kinase</keyword>
<evidence type="ECO:0000256" key="7">
    <source>
        <dbReference type="ARBA" id="ARBA00022679"/>
    </source>
</evidence>
<feature type="transmembrane region" description="Helical" evidence="17">
    <location>
        <begin position="224"/>
        <end position="251"/>
    </location>
</feature>
<dbReference type="SUPFAM" id="SSF56112">
    <property type="entry name" value="Protein kinase-like (PK-like)"/>
    <property type="match status" value="1"/>
</dbReference>
<dbReference type="Pfam" id="PF00069">
    <property type="entry name" value="Pkinase"/>
    <property type="match status" value="1"/>
</dbReference>
<evidence type="ECO:0000256" key="6">
    <source>
        <dbReference type="ARBA" id="ARBA00022640"/>
    </source>
</evidence>
<dbReference type="GO" id="GO:0042548">
    <property type="term" value="P:regulation of photosynthesis, light reaction"/>
    <property type="evidence" value="ECO:0007669"/>
    <property type="project" value="UniProtKB-ARBA"/>
</dbReference>
<dbReference type="CDD" id="cd14013">
    <property type="entry name" value="STKc_SNT7_plant"/>
    <property type="match status" value="1"/>
</dbReference>
<keyword evidence="11" id="KW-0809">Transit peptide</keyword>
<feature type="transmembrane region" description="Helical" evidence="17">
    <location>
        <begin position="281"/>
        <end position="299"/>
    </location>
</feature>
<keyword evidence="7" id="KW-0808">Transferase</keyword>
<dbReference type="GO" id="GO:0009534">
    <property type="term" value="C:chloroplast thylakoid"/>
    <property type="evidence" value="ECO:0007669"/>
    <property type="project" value="UniProtKB-SubCell"/>
</dbReference>
<feature type="transmembrane region" description="Helical" evidence="17">
    <location>
        <begin position="153"/>
        <end position="172"/>
    </location>
</feature>
<comment type="similarity">
    <text evidence="2">Belongs to the HAK/KUP transporter (TC 2.A.72.3) family.</text>
</comment>
<evidence type="ECO:0000256" key="11">
    <source>
        <dbReference type="ARBA" id="ARBA00022946"/>
    </source>
</evidence>
<name>A0A438ED65_VITVI</name>
<gene>
    <name evidence="19" type="primary">STN7_0</name>
    <name evidence="19" type="ORF">CK203_091527</name>
</gene>
<evidence type="ECO:0000256" key="15">
    <source>
        <dbReference type="ARBA" id="ARBA00048679"/>
    </source>
</evidence>
<dbReference type="PROSITE" id="PS50011">
    <property type="entry name" value="PROTEIN_KINASE_DOM"/>
    <property type="match status" value="1"/>
</dbReference>
<dbReference type="AlphaFoldDB" id="A0A438ED65"/>
<dbReference type="Pfam" id="PF02705">
    <property type="entry name" value="K_trans"/>
    <property type="match status" value="2"/>
</dbReference>
<dbReference type="InterPro" id="IPR000719">
    <property type="entry name" value="Prot_kinase_dom"/>
</dbReference>
<evidence type="ECO:0000256" key="17">
    <source>
        <dbReference type="SAM" id="Phobius"/>
    </source>
</evidence>
<evidence type="ECO:0000256" key="14">
    <source>
        <dbReference type="ARBA" id="ARBA00047899"/>
    </source>
</evidence>
<dbReference type="GO" id="GO:0005886">
    <property type="term" value="C:plasma membrane"/>
    <property type="evidence" value="ECO:0007669"/>
    <property type="project" value="UniProtKB-SubCell"/>
</dbReference>
<dbReference type="FunFam" id="1.10.510.10:FF:000678">
    <property type="entry name" value="Serine/threonine-protein kinase STN7, chloroplastic"/>
    <property type="match status" value="1"/>
</dbReference>
<evidence type="ECO:0000256" key="8">
    <source>
        <dbReference type="ARBA" id="ARBA00022741"/>
    </source>
</evidence>
<evidence type="ECO:0000256" key="10">
    <source>
        <dbReference type="ARBA" id="ARBA00022840"/>
    </source>
</evidence>
<sequence>MDEEEMERREAATDEGTDTAIEADENKLKERKVDWRRTLNLAFQSIGVTTFLGVVTRHLYHSPCASAEVCSYRAASQRQRGWWNICTLFLDMSLRKGTSMVIGDGVLTPCISVLSAVSGIGSLGKDAIVGDFSSDPDLALLCSTLLQRNGKKGWISLGGVVLCITGTEAMFADLGHFNIRAIQISFSGIVFPALLAAYSGQAAYLTKFPGEVERTFYSSIPDPLYWPTFVVAVAAAIIASQAMISGAFAIISQSLSLGCFPRVKVVHTSAKYEGQVYIPEVNYFLMVACVIVCVGFKTTEKIGNAYGIAVVAVMVITTCMVALIMLVIWKTSIWWIALFLVVFSSIEVVYLSSVLYKFKQGGFLPLAFSFVLMAVMGIWHYVHKERYMFELRNKGIPPIFPHFIANVPSIHSVLVFVSIKNIPISKVAFEERFLFRHVEPRDYRMFRCVEFIRHESYISEARAVEQMAEPVNLQHSTILVKDGKAGRSGRSSTVHMEEVPQQNPPRVSSGSIQSIHTAKEKGVVYLLGEAEVVAEEKSSLFKQIVVNYAYSFLRKTSGKERKCWKFQELGFSECNVMFLKMDLRLDRCVLTSLIQRGSGGTRPWPRQASMLLVPNTRLHFWAKSSGLSHCHCPVKEPSPTCHGVRRYHIPEYATRSNGLTLTVPGAILALGALSYLWATPGVAPGFFDMFVLAFVERLFRPSFKKEDFVLGKKLGEGAFGVVYRVSLAKKPGARYDMFDERKLYPCSINLKPRYRNRWYPCSIIEGEAKILQFVEGDLVLKKATEYGAVEIWMNERARRACANSCAYFVYGFLEDGDDIYRNLPGHGQWQSKANLVESMILGEVPDLPKGLERENKIIQTIMRQLLFALDSLHSTGIVHRDIKPQNIIFSEGSRTFKIIDLGAAADLRVGINYIPKEFLLDPRYAAPEQYIMSTQTPSAPSAPVATALSPVLWQMNLPDRFDIYSAGLIFLQMAFPSLRTDSSLIQFNRQLKRCEYDLVAWRKTVEPRASPDLRRGFELLDLDGGIGWELLTSMVRFKARQRTSAKAALAHPYFDREGLSVLSLTQKLRLQLFRATQQDYGEAAKWIIRLMAKSGTKQDGGFTEAQLQELREIQPKKKGNSQRNALASVLRLQRKIVRTLNESMDDLTRRRKSLWWSRWIPREE</sequence>
<dbReference type="SMART" id="SM00220">
    <property type="entry name" value="S_TKc"/>
    <property type="match status" value="1"/>
</dbReference>